<evidence type="ECO:0000256" key="6">
    <source>
        <dbReference type="SAM" id="MobiDB-lite"/>
    </source>
</evidence>
<dbReference type="InterPro" id="IPR011032">
    <property type="entry name" value="GroES-like_sf"/>
</dbReference>
<evidence type="ECO:0000256" key="5">
    <source>
        <dbReference type="PROSITE-ProRule" id="PRU01363"/>
    </source>
</evidence>
<dbReference type="CDD" id="cd00833">
    <property type="entry name" value="PKS"/>
    <property type="match status" value="1"/>
</dbReference>
<evidence type="ECO:0000256" key="2">
    <source>
        <dbReference type="ARBA" id="ARBA00022553"/>
    </source>
</evidence>
<keyword evidence="11" id="KW-1185">Reference proteome</keyword>
<feature type="region of interest" description="Disordered" evidence="6">
    <location>
        <begin position="2105"/>
        <end position="2124"/>
    </location>
</feature>
<dbReference type="InterPro" id="IPR016035">
    <property type="entry name" value="Acyl_Trfase/lysoPLipase"/>
</dbReference>
<dbReference type="InterPro" id="IPR009081">
    <property type="entry name" value="PP-bd_ACP"/>
</dbReference>
<evidence type="ECO:0000313" key="11">
    <source>
        <dbReference type="Proteomes" id="UP000809587"/>
    </source>
</evidence>
<comment type="caution">
    <text evidence="10">The sequence shown here is derived from an EMBL/GenBank/DDBJ whole genome shotgun (WGS) entry which is preliminary data.</text>
</comment>
<dbReference type="InterPro" id="IPR018201">
    <property type="entry name" value="Ketoacyl_synth_AS"/>
</dbReference>
<feature type="domain" description="PKS/mFAS DH" evidence="9">
    <location>
        <begin position="900"/>
        <end position="1193"/>
    </location>
</feature>
<evidence type="ECO:0000259" key="9">
    <source>
        <dbReference type="PROSITE" id="PS52019"/>
    </source>
</evidence>
<feature type="compositionally biased region" description="Low complexity" evidence="6">
    <location>
        <begin position="2105"/>
        <end position="2114"/>
    </location>
</feature>
<dbReference type="Pfam" id="PF02801">
    <property type="entry name" value="Ketoacyl-synt_C"/>
    <property type="match status" value="1"/>
</dbReference>
<dbReference type="InterPro" id="IPR014031">
    <property type="entry name" value="Ketoacyl_synth_C"/>
</dbReference>
<accession>A0ABS2JCA5</accession>
<dbReference type="InterPro" id="IPR001227">
    <property type="entry name" value="Ac_transferase_dom_sf"/>
</dbReference>
<dbReference type="InterPro" id="IPR016039">
    <property type="entry name" value="Thiolase-like"/>
</dbReference>
<feature type="active site" description="Proton donor; for dehydratase activity" evidence="5">
    <location>
        <position position="1108"/>
    </location>
</feature>
<dbReference type="InterPro" id="IPR036736">
    <property type="entry name" value="ACP-like_sf"/>
</dbReference>
<dbReference type="PROSITE" id="PS00606">
    <property type="entry name" value="KS3_1"/>
    <property type="match status" value="1"/>
</dbReference>
<dbReference type="Gene3D" id="3.40.50.720">
    <property type="entry name" value="NAD(P)-binding Rossmann-like Domain"/>
    <property type="match status" value="3"/>
</dbReference>
<dbReference type="InterPro" id="IPR057326">
    <property type="entry name" value="KR_dom"/>
</dbReference>
<protein>
    <submittedName>
        <fullName evidence="10">Type I polyketide synthase</fullName>
    </submittedName>
</protein>
<name>A0ABS2JCA5_9ACTN</name>
<evidence type="ECO:0000256" key="1">
    <source>
        <dbReference type="ARBA" id="ARBA00022450"/>
    </source>
</evidence>
<feature type="domain" description="Ketosynthase family 3 (KS3)" evidence="8">
    <location>
        <begin position="4"/>
        <end position="427"/>
    </location>
</feature>
<reference evidence="10 11" key="1">
    <citation type="submission" date="2021-02" db="EMBL/GenBank/DDBJ databases">
        <authorList>
            <person name="Lee D.-H."/>
        </authorList>
    </citation>
    <scope>NUCLEOTIDE SEQUENCE [LARGE SCALE GENOMIC DNA]</scope>
    <source>
        <strain evidence="10 11">MMS20-R2-29</strain>
    </source>
</reference>
<dbReference type="InterPro" id="IPR049900">
    <property type="entry name" value="PKS_mFAS_DH"/>
</dbReference>
<dbReference type="Gene3D" id="3.90.180.10">
    <property type="entry name" value="Medium-chain alcohol dehydrogenases, catalytic domain"/>
    <property type="match status" value="1"/>
</dbReference>
<dbReference type="SMART" id="SM00829">
    <property type="entry name" value="PKS_ER"/>
    <property type="match status" value="1"/>
</dbReference>
<dbReference type="CDD" id="cd05195">
    <property type="entry name" value="enoyl_red"/>
    <property type="match status" value="1"/>
</dbReference>
<organism evidence="10 11">
    <name type="scientific">Micromonospora humidisoli</name>
    <dbReference type="NCBI Taxonomy" id="2807622"/>
    <lineage>
        <taxon>Bacteria</taxon>
        <taxon>Bacillati</taxon>
        <taxon>Actinomycetota</taxon>
        <taxon>Actinomycetes</taxon>
        <taxon>Micromonosporales</taxon>
        <taxon>Micromonosporaceae</taxon>
        <taxon>Micromonospora</taxon>
    </lineage>
</organism>
<dbReference type="Pfam" id="PF13602">
    <property type="entry name" value="ADH_zinc_N_2"/>
    <property type="match status" value="1"/>
</dbReference>
<dbReference type="SUPFAM" id="SSF50129">
    <property type="entry name" value="GroES-like"/>
    <property type="match status" value="1"/>
</dbReference>
<feature type="domain" description="Carrier" evidence="7">
    <location>
        <begin position="2027"/>
        <end position="2102"/>
    </location>
</feature>
<dbReference type="InterPro" id="IPR020841">
    <property type="entry name" value="PKS_Beta-ketoAc_synthase_dom"/>
</dbReference>
<dbReference type="Pfam" id="PF08659">
    <property type="entry name" value="KR"/>
    <property type="match status" value="1"/>
</dbReference>
<dbReference type="InterPro" id="IPR016036">
    <property type="entry name" value="Malonyl_transacylase_ACP-bd"/>
</dbReference>
<dbReference type="InterPro" id="IPR049552">
    <property type="entry name" value="PKS_DH_N"/>
</dbReference>
<dbReference type="Gene3D" id="3.10.129.110">
    <property type="entry name" value="Polyketide synthase dehydratase"/>
    <property type="match status" value="1"/>
</dbReference>
<dbReference type="PANTHER" id="PTHR43775:SF37">
    <property type="entry name" value="SI:DKEY-61P9.11"/>
    <property type="match status" value="1"/>
</dbReference>
<dbReference type="Gene3D" id="3.30.70.3290">
    <property type="match status" value="1"/>
</dbReference>
<feature type="active site" description="Proton acceptor; for dehydratase activity" evidence="5">
    <location>
        <position position="935"/>
    </location>
</feature>
<dbReference type="InterPro" id="IPR013154">
    <property type="entry name" value="ADH-like_N"/>
</dbReference>
<dbReference type="SUPFAM" id="SSF53901">
    <property type="entry name" value="Thiolase-like"/>
    <property type="match status" value="1"/>
</dbReference>
<dbReference type="Pfam" id="PF00698">
    <property type="entry name" value="Acyl_transf_1"/>
    <property type="match status" value="1"/>
</dbReference>
<evidence type="ECO:0000256" key="4">
    <source>
        <dbReference type="ARBA" id="ARBA00023268"/>
    </source>
</evidence>
<dbReference type="SMART" id="SM00827">
    <property type="entry name" value="PKS_AT"/>
    <property type="match status" value="1"/>
</dbReference>
<dbReference type="CDD" id="cd08955">
    <property type="entry name" value="KR_2_FAS_SDR_x"/>
    <property type="match status" value="1"/>
</dbReference>
<dbReference type="Pfam" id="PF14765">
    <property type="entry name" value="PS-DH"/>
    <property type="match status" value="1"/>
</dbReference>
<dbReference type="PROSITE" id="PS50075">
    <property type="entry name" value="CARRIER"/>
    <property type="match status" value="1"/>
</dbReference>
<dbReference type="InterPro" id="IPR042104">
    <property type="entry name" value="PKS_dehydratase_sf"/>
</dbReference>
<dbReference type="Gene3D" id="3.40.366.10">
    <property type="entry name" value="Malonyl-Coenzyme A Acyl Carrier Protein, domain 2"/>
    <property type="match status" value="1"/>
</dbReference>
<dbReference type="InterPro" id="IPR050091">
    <property type="entry name" value="PKS_NRPS_Biosynth_Enz"/>
</dbReference>
<dbReference type="SMART" id="SM01294">
    <property type="entry name" value="PKS_PP_betabranch"/>
    <property type="match status" value="1"/>
</dbReference>
<dbReference type="SUPFAM" id="SSF47336">
    <property type="entry name" value="ACP-like"/>
    <property type="match status" value="1"/>
</dbReference>
<dbReference type="InterPro" id="IPR049551">
    <property type="entry name" value="PKS_DH_C"/>
</dbReference>
<dbReference type="SMART" id="SM00823">
    <property type="entry name" value="PKS_PP"/>
    <property type="match status" value="1"/>
</dbReference>
<dbReference type="InterPro" id="IPR014043">
    <property type="entry name" value="Acyl_transferase_dom"/>
</dbReference>
<dbReference type="InterPro" id="IPR036291">
    <property type="entry name" value="NAD(P)-bd_dom_sf"/>
</dbReference>
<dbReference type="Pfam" id="PF00550">
    <property type="entry name" value="PP-binding"/>
    <property type="match status" value="1"/>
</dbReference>
<dbReference type="SMART" id="SM00825">
    <property type="entry name" value="PKS_KS"/>
    <property type="match status" value="1"/>
</dbReference>
<evidence type="ECO:0000259" key="8">
    <source>
        <dbReference type="PROSITE" id="PS52004"/>
    </source>
</evidence>
<dbReference type="Pfam" id="PF08240">
    <property type="entry name" value="ADH_N"/>
    <property type="match status" value="1"/>
</dbReference>
<dbReference type="EMBL" id="JAFEUO010000003">
    <property type="protein sequence ID" value="MBM7083786.1"/>
    <property type="molecule type" value="Genomic_DNA"/>
</dbReference>
<dbReference type="Gene3D" id="3.40.47.10">
    <property type="match status" value="1"/>
</dbReference>
<gene>
    <name evidence="10" type="ORF">JQN84_14785</name>
</gene>
<feature type="region of interest" description="N-terminal hotdog fold" evidence="5">
    <location>
        <begin position="900"/>
        <end position="1029"/>
    </location>
</feature>
<dbReference type="Pfam" id="PF00109">
    <property type="entry name" value="ketoacyl-synt"/>
    <property type="match status" value="1"/>
</dbReference>
<keyword evidence="1" id="KW-0596">Phosphopantetheine</keyword>
<dbReference type="InterPro" id="IPR020806">
    <property type="entry name" value="PKS_PP-bd"/>
</dbReference>
<keyword evidence="2" id="KW-0597">Phosphoprotein</keyword>
<evidence type="ECO:0000313" key="10">
    <source>
        <dbReference type="EMBL" id="MBM7083786.1"/>
    </source>
</evidence>
<dbReference type="SMART" id="SM00822">
    <property type="entry name" value="PKS_KR"/>
    <property type="match status" value="1"/>
</dbReference>
<proteinExistence type="predicted"/>
<dbReference type="Proteomes" id="UP000809587">
    <property type="component" value="Unassembled WGS sequence"/>
</dbReference>
<dbReference type="InterPro" id="IPR020807">
    <property type="entry name" value="PKS_DH"/>
</dbReference>
<dbReference type="Pfam" id="PF22621">
    <property type="entry name" value="CurL-like_PKS_C"/>
    <property type="match status" value="1"/>
</dbReference>
<dbReference type="Pfam" id="PF21089">
    <property type="entry name" value="PKS_DH_N"/>
    <property type="match status" value="1"/>
</dbReference>
<sequence length="2139" mass="229387">MEKYEPIAIVGMGLRLPGNNETPEEFAEFLRAGRSGTGPIPDDRWDVQGLYSDDAAEKGKVLTAGGGFISGIDQFDPKFFNISPKEAAYVDPQHRLVLECAWKALEAANIDPATLRDSNGGVYMGISSMDYTIEVDRLDPTELTSHIAAGTAHSAMSGRLSYFLGWRGPCMSIDTACSSSLVALHLAAQGLRRGECDIALFGGVNAVHHPRNHVVFSQANMLAADGRCKTFDDSADGYSRSEGCAVMVLKRLSDARRDGDTVLALVRGSSVRQDGESGGLTVPNGTAQAILMREALASAMLDPGDVQYVEAHGTGTSLGDPIEMGAIDAVLSESHADRPVVVGSVKTNIGHMEAAAGVGGVVKTVLQLQEGVIYPHINLETPSRHIPWDRYRVTVPTKQVTWEGAPRRALVNSFGFAGTIASVVLEQAPPPPASPTSAVAPDEELLFTLSARGQSSLRAQAERYRRFLDEQADIDVADLCYTSNVGRTHWNARLAGTVSSRADIEALLDNYLARPESDSGAEGEFRGGNVAFLFTGQGSQYAGMGRALYAQYPVFRAHLDECDRLFTPALGRSIKELAFGEASGDPQEIDQTVYTQPALFALEYAIAQLWISWGVKPTVLLGHSVGEIVAATIAGLFSLPDAVTLVAARARLMQSVTTPGGMVAVRAAAEQVAPLLAGYADVSFGAINAPQQCVVSGGTESLAKITEELLAQGIMAKQLPVSHAFHSPLMVEVFDAFREAIKDITFSEPELSFVSNLTGKVASLADVGNPDYWVRHIGEPVNFAAGMRFVQTRGRHVFIEVGPSAALTNMGKRCGDPAPHLWLSSLTPTDQDGSTIRGALARCYTSGLAISWSGYHEGRHRRRITLPTYVFDKRRYWLPVPNRGGIFAPAGTLATATDRHPLLGTEVSTDAQRAAGEREFSTQLHPTSPAHLADHIVMGQVVFPGAGYVEVLLALQDAVFGETGRLVQDVRILEPLFLPEESPTEVRTRLRSDGDGRWQAEIVSRIAARNGVIERRHVTATLGGPPENAVTLADVVSRLRSTERACDTPIAVHRADDIYADFVELGLPYGPEFRRIRTVAQYADGFAIGDLRGIDTPAVGTLPASVLDCAMQTLAGVAELGDTYLPVGFGSVELLKKPKGDLRTLLQLNLPGDAQDGVAGSELTADIVVLEGDRPVFVVHEVRLKRVANTSSDGGRTLLHEPRWLRRSLVAAKAGAEGRGDVLVLHRTEEEFASVAPSLADAGVRLRFATDTGQVRETLAAEPTVTDVYWFWRAAPDQVGAERLRTETERNYRDLLTLVGQLDGLGLGRDLRVTLVTQGAQWLPGDVADDRTDESLVAASLWGFGHVLLNEYPTLRATLLDLPPVSAGVDFQPLVDELLTGDTGGGEFQVAYRGGSRFVKRVLPQAVDAGDDDNFELSIVEYGQFANIKPVPVQDVAPTGDEIEVRIEAAGLNFKDVLNALGMLKQYALDNGIEYKPLPLGFEAAGTVVAAGPDAEFAVGEDVVLSQLGCMRRRMTVSSQVAVRKPAGIGFAEAAGLSAAYVTAYYALHNLAKIKSGDKILIHAAAGGVGQAAVQLAQLAGAEVYATASPRKWPLLRSQGVRHIMNSRNLEFSDEILRITEGRGVDIVLNSLNKEYVPAGLRCLGQDGRFVELGKIGIWSTEQVRAERPDVDYHNFDLSEFPQDELNRLNKQILQTVVDLVESGQVGALPTVAYSLDEVEEAFGVLSRGANTGKLVLTLGDTRPVERPLTISPDETYLITGGLGALGVVTARRLAQEGARHVAMVSRRLVADEELAALTTAIGADVRVRVHQGDVSDAADVDRIMAAIAESDAPLGGVIHAAGVLADAPIANQSWESFERVLSPKVYGTWLLHRAAAAVPTVRFFAAYSSIASIIGAAGQSNYAAGNAFMDGLMHWRVAQGLPGLSVNWGPWAEVGMAANLTSGQIKSIEERGVKFVKPAEATRALVRAMGRTAPQSIICEFDWEKFVAGQPVANALFKQVLTTEVGPAQTIDLDELMSLPRSDRDAAIRSLLRAKVAAVLHFDSLDDIEADARFVELGLDSLAAVELKNALESVFRVPLPTSILFDYPAVGTLAEFIGQQLASVESESGAGSEPDQADVEDLDDSAADAELDALREFV</sequence>
<evidence type="ECO:0000259" key="7">
    <source>
        <dbReference type="PROSITE" id="PS50075"/>
    </source>
</evidence>
<dbReference type="SUPFAM" id="SSF51735">
    <property type="entry name" value="NAD(P)-binding Rossmann-fold domains"/>
    <property type="match status" value="3"/>
</dbReference>
<dbReference type="Gene3D" id="1.10.1200.10">
    <property type="entry name" value="ACP-like"/>
    <property type="match status" value="1"/>
</dbReference>
<dbReference type="SMART" id="SM00826">
    <property type="entry name" value="PKS_DH"/>
    <property type="match status" value="1"/>
</dbReference>
<keyword evidence="3" id="KW-0808">Transferase</keyword>
<feature type="region of interest" description="C-terminal hotdog fold" evidence="5">
    <location>
        <begin position="1047"/>
        <end position="1193"/>
    </location>
</feature>
<dbReference type="PROSITE" id="PS52019">
    <property type="entry name" value="PKS_MFAS_DH"/>
    <property type="match status" value="1"/>
</dbReference>
<dbReference type="InterPro" id="IPR013968">
    <property type="entry name" value="PKS_KR"/>
</dbReference>
<dbReference type="PROSITE" id="PS52004">
    <property type="entry name" value="KS3_2"/>
    <property type="match status" value="1"/>
</dbReference>
<dbReference type="InterPro" id="IPR020843">
    <property type="entry name" value="ER"/>
</dbReference>
<dbReference type="PANTHER" id="PTHR43775">
    <property type="entry name" value="FATTY ACID SYNTHASE"/>
    <property type="match status" value="1"/>
</dbReference>
<dbReference type="SUPFAM" id="SSF55048">
    <property type="entry name" value="Probable ACP-binding domain of malonyl-CoA ACP transacylase"/>
    <property type="match status" value="1"/>
</dbReference>
<evidence type="ECO:0000256" key="3">
    <source>
        <dbReference type="ARBA" id="ARBA00022679"/>
    </source>
</evidence>
<keyword evidence="4" id="KW-0511">Multifunctional enzyme</keyword>
<dbReference type="SUPFAM" id="SSF52151">
    <property type="entry name" value="FabD/lysophospholipase-like"/>
    <property type="match status" value="1"/>
</dbReference>
<dbReference type="InterPro" id="IPR014030">
    <property type="entry name" value="Ketoacyl_synth_N"/>
</dbReference>